<accession>A4J866</accession>
<sequence length="137" mass="16279">MIIILMVGWIIGSFLPGERQATHRVQEFIDAVNDNRPRDIYLYLTPQLREKISREDFTRNFAKERSYPYLTPLYLYLDEVKLSPDKQTGEAILTVAARLPGEKMRVHLVYYRGHYYIEAFKEIVDGSYQDKFQKLKR</sequence>
<protein>
    <submittedName>
        <fullName evidence="1">Uncharacterized protein</fullName>
    </submittedName>
</protein>
<proteinExistence type="predicted"/>
<dbReference type="KEGG" id="drm:Dred_2765"/>
<organism evidence="1 2">
    <name type="scientific">Desulforamulus reducens (strain ATCC BAA-1160 / DSM 100696 / MI-1)</name>
    <name type="common">Desulfotomaculum reducens</name>
    <dbReference type="NCBI Taxonomy" id="349161"/>
    <lineage>
        <taxon>Bacteria</taxon>
        <taxon>Bacillati</taxon>
        <taxon>Bacillota</taxon>
        <taxon>Clostridia</taxon>
        <taxon>Eubacteriales</taxon>
        <taxon>Peptococcaceae</taxon>
        <taxon>Desulforamulus</taxon>
    </lineage>
</organism>
<dbReference type="HOGENOM" id="CLU_131388_0_0_9"/>
<reference evidence="1 2" key="1">
    <citation type="submission" date="2007-03" db="EMBL/GenBank/DDBJ databases">
        <title>Complete sequence of Desulfotomaculum reducens MI-1.</title>
        <authorList>
            <consortium name="US DOE Joint Genome Institute"/>
            <person name="Copeland A."/>
            <person name="Lucas S."/>
            <person name="Lapidus A."/>
            <person name="Barry K."/>
            <person name="Detter J.C."/>
            <person name="Glavina del Rio T."/>
            <person name="Hammon N."/>
            <person name="Israni S."/>
            <person name="Dalin E."/>
            <person name="Tice H."/>
            <person name="Pitluck S."/>
            <person name="Sims D."/>
            <person name="Brettin T."/>
            <person name="Bruce D."/>
            <person name="Han C."/>
            <person name="Tapia R."/>
            <person name="Schmutz J."/>
            <person name="Larimer F."/>
            <person name="Land M."/>
            <person name="Hauser L."/>
            <person name="Kyrpides N."/>
            <person name="Kim E."/>
            <person name="Tebo B.M."/>
            <person name="Richardson P."/>
        </authorList>
    </citation>
    <scope>NUCLEOTIDE SEQUENCE [LARGE SCALE GENOMIC DNA]</scope>
    <source>
        <strain evidence="1 2">MI-1</strain>
    </source>
</reference>
<dbReference type="Proteomes" id="UP000001556">
    <property type="component" value="Chromosome"/>
</dbReference>
<gene>
    <name evidence="1" type="ordered locus">Dred_2765</name>
</gene>
<evidence type="ECO:0000313" key="1">
    <source>
        <dbReference type="EMBL" id="ABO51269.1"/>
    </source>
</evidence>
<keyword evidence="2" id="KW-1185">Reference proteome</keyword>
<dbReference type="AlphaFoldDB" id="A4J866"/>
<evidence type="ECO:0000313" key="2">
    <source>
        <dbReference type="Proteomes" id="UP000001556"/>
    </source>
</evidence>
<dbReference type="STRING" id="349161.Dred_2765"/>
<dbReference type="EMBL" id="CP000612">
    <property type="protein sequence ID" value="ABO51269.1"/>
    <property type="molecule type" value="Genomic_DNA"/>
</dbReference>
<name>A4J866_DESRM</name>